<evidence type="ECO:0000313" key="3">
    <source>
        <dbReference type="Proteomes" id="UP000051096"/>
    </source>
</evidence>
<gene>
    <name evidence="2" type="ORF">AMJ87_10145</name>
</gene>
<keyword evidence="1" id="KW-0812">Transmembrane</keyword>
<sequence>MKKSIQVILLVLWILVIFIVMGYPSLEAPHFADAPIDKVYHFAVFFILGVLEYRLFHARLFFLLGCMVVVIGEVEQLVSPGRSFELLDIAAGALGLLGSYLFLRMHGWFREVSKT</sequence>
<proteinExistence type="predicted"/>
<feature type="transmembrane region" description="Helical" evidence="1">
    <location>
        <begin position="38"/>
        <end position="55"/>
    </location>
</feature>
<feature type="transmembrane region" description="Helical" evidence="1">
    <location>
        <begin position="7"/>
        <end position="26"/>
    </location>
</feature>
<dbReference type="EMBL" id="LJUO01000117">
    <property type="protein sequence ID" value="KPK69640.1"/>
    <property type="molecule type" value="Genomic_DNA"/>
</dbReference>
<keyword evidence="1" id="KW-0472">Membrane</keyword>
<protein>
    <recommendedName>
        <fullName evidence="4">VanZ-like domain-containing protein</fullName>
    </recommendedName>
</protein>
<dbReference type="PANTHER" id="PTHR28008">
    <property type="entry name" value="DOMAIN PROTEIN, PUTATIVE (AFU_ORTHOLOGUE AFUA_3G10980)-RELATED"/>
    <property type="match status" value="1"/>
</dbReference>
<name>A0A0S8G974_UNCW3</name>
<comment type="caution">
    <text evidence="2">The sequence shown here is derived from an EMBL/GenBank/DDBJ whole genome shotgun (WGS) entry which is preliminary data.</text>
</comment>
<keyword evidence="1" id="KW-1133">Transmembrane helix</keyword>
<dbReference type="PANTHER" id="PTHR28008:SF1">
    <property type="entry name" value="DOMAIN PROTEIN, PUTATIVE (AFU_ORTHOLOGUE AFUA_3G10980)-RELATED"/>
    <property type="match status" value="1"/>
</dbReference>
<dbReference type="AlphaFoldDB" id="A0A0S8G974"/>
<dbReference type="Proteomes" id="UP000051096">
    <property type="component" value="Unassembled WGS sequence"/>
</dbReference>
<evidence type="ECO:0008006" key="4">
    <source>
        <dbReference type="Google" id="ProtNLM"/>
    </source>
</evidence>
<evidence type="ECO:0000256" key="1">
    <source>
        <dbReference type="SAM" id="Phobius"/>
    </source>
</evidence>
<reference evidence="2 3" key="1">
    <citation type="journal article" date="2015" name="Microbiome">
        <title>Genomic resolution of linkages in carbon, nitrogen, and sulfur cycling among widespread estuary sediment bacteria.</title>
        <authorList>
            <person name="Baker B.J."/>
            <person name="Lazar C.S."/>
            <person name="Teske A.P."/>
            <person name="Dick G.J."/>
        </authorList>
    </citation>
    <scope>NUCLEOTIDE SEQUENCE [LARGE SCALE GENOMIC DNA]</scope>
    <source>
        <strain evidence="2">SM23_60</strain>
    </source>
</reference>
<accession>A0A0S8G974</accession>
<feature type="transmembrane region" description="Helical" evidence="1">
    <location>
        <begin position="60"/>
        <end position="78"/>
    </location>
</feature>
<feature type="transmembrane region" description="Helical" evidence="1">
    <location>
        <begin position="84"/>
        <end position="103"/>
    </location>
</feature>
<evidence type="ECO:0000313" key="2">
    <source>
        <dbReference type="EMBL" id="KPK69640.1"/>
    </source>
</evidence>
<organism evidence="2 3">
    <name type="scientific">candidate division WOR_3 bacterium SM23_60</name>
    <dbReference type="NCBI Taxonomy" id="1703780"/>
    <lineage>
        <taxon>Bacteria</taxon>
        <taxon>Bacteria division WOR-3</taxon>
    </lineage>
</organism>